<reference evidence="1 2" key="3">
    <citation type="journal article" date="2004" name="Bioinformatics">
        <title>PHIRE, a deterministic approach to reveal regulatory elements in bacteriophage genomes.</title>
        <authorList>
            <person name="Lavigne R."/>
            <person name="Sun W.D."/>
            <person name="Volckaert G."/>
        </authorList>
    </citation>
    <scope>NUCLEOTIDE SEQUENCE [LARGE SCALE GENOMIC DNA]</scope>
</reference>
<dbReference type="GeneID" id="5176711"/>
<reference evidence="1 2" key="4">
    <citation type="journal article" date="2005" name="J. Mol. Biol.">
        <title>Genome comparison of Pseudomonas aeruginosa large phages.</title>
        <authorList>
            <person name="Hertveldt K."/>
            <person name="Lavigne R."/>
            <person name="Pleteneva E."/>
            <person name="Sernova N."/>
            <person name="Kurochkina L."/>
            <person name="Korchevskii R."/>
            <person name="Robben J."/>
            <person name="Mesyanzhinov V."/>
            <person name="Krylov V.N."/>
            <person name="Volckaert G."/>
        </authorList>
    </citation>
    <scope>NUCLEOTIDE SEQUENCE</scope>
</reference>
<organism evidence="1 2">
    <name type="scientific">Pseudomonas phage EL</name>
    <dbReference type="NCBI Taxonomy" id="273133"/>
    <lineage>
        <taxon>Viruses</taxon>
        <taxon>Duplodnaviria</taxon>
        <taxon>Heunggongvirae</taxon>
        <taxon>Uroviricota</taxon>
        <taxon>Caudoviricetes</taxon>
        <taxon>Chimalliviridae</taxon>
        <taxon>Elvirus</taxon>
        <taxon>Elvirus EL</taxon>
    </lineage>
</organism>
<dbReference type="EMBL" id="AJ697969">
    <property type="protein sequence ID" value="CAG27101.1"/>
    <property type="molecule type" value="Genomic_DNA"/>
</dbReference>
<reference evidence="1 2" key="1">
    <citation type="journal article" date="2002" name="Genetika">
        <title>Phenogenetic characterization of a group of giant Phi KZ-like bacteriophages of Pseudomonas aeruginosa].</title>
        <authorList>
            <person name="Burkal'tseva M.V."/>
            <person name="Krylov V.N."/>
            <person name="Pleteneva E.A."/>
            <person name="Shaburova O.V."/>
            <person name="Krylov S.V."/>
            <person name="Volckaert G."/>
            <person name="Sykilinda N.N."/>
            <person name="Kurochkina L.P."/>
            <person name="Mesyanzhinov V.V."/>
        </authorList>
    </citation>
    <scope>NUCLEOTIDE SEQUENCE [LARGE SCALE GENOMIC DNA]</scope>
</reference>
<reference evidence="1 2" key="2">
    <citation type="journal article" date="2003" name="Res. Microbiol.">
        <title>Myoviridae bacteriophages of Pseudomonas aeruginosa: a long and complex evolutionary pathway.</title>
        <authorList>
            <person name="Krylov V.N."/>
            <person name="Pleteneva E.A."/>
            <person name="Bourkalsteva M.V."/>
            <person name="Shaburova O.V."/>
            <person name="Volckaert G."/>
            <person name="Sykilinda N.N."/>
            <person name="Kurochkina L.P."/>
            <person name="Mesyanzhinov V.V."/>
        </authorList>
    </citation>
    <scope>NUCLEOTIDE SEQUENCE [LARGE SCALE GENOMIC DNA]</scope>
</reference>
<dbReference type="InterPro" id="IPR057921">
    <property type="entry name" value="PhiKZ_VTX"/>
</dbReference>
<evidence type="ECO:0000313" key="1">
    <source>
        <dbReference type="EMBL" id="CAG27101.1"/>
    </source>
</evidence>
<evidence type="ECO:0000313" key="2">
    <source>
        <dbReference type="Proteomes" id="UP000001239"/>
    </source>
</evidence>
<evidence type="ECO:0008006" key="3">
    <source>
        <dbReference type="Google" id="ProtNLM"/>
    </source>
</evidence>
<dbReference type="Proteomes" id="UP000001239">
    <property type="component" value="Segment"/>
</dbReference>
<dbReference type="KEGG" id="vg:5176711"/>
<protein>
    <recommendedName>
        <fullName evidence="3">Virion structural protein</fullName>
    </recommendedName>
</protein>
<dbReference type="Pfam" id="PF25614">
    <property type="entry name" value="PhiKZ_VTX"/>
    <property type="match status" value="1"/>
</dbReference>
<dbReference type="RefSeq" id="YP_418040.1">
    <property type="nucleotide sequence ID" value="NC_007623.1"/>
</dbReference>
<accession>Q2Z174</accession>
<dbReference type="OrthoDB" id="6785at10239"/>
<sequence length="292" mass="32648">MLINAYDTTVGKVIRASHHVDEVIKTLHLTNNLSPTKKDKVYVITHATSVPFSTIAFPITLQTHTRQTITVYDERPYRDKQNRVTNQNDLTIMRLAAFLQQDVAELNFSPVKLSRNMVTKAFSDALTQRLTMRGGLDIVESSTLKVLIGYYVVSLQENPNNDLVFVVENVLRNVYGMEKDFVLGVIADLPHLSKLEDLLSEIRKNPVLYKLKGMGLKDFIAVVGGLAFTGLGKQVFEAASEAPCLLTAFVYGAARFRALNKTPLGMALDPKYNKGILDTFLKNIDYTYDLNG</sequence>
<proteinExistence type="predicted"/>
<keyword evidence="2" id="KW-1185">Reference proteome</keyword>
<name>Q2Z174_9CAUD</name>